<dbReference type="GO" id="GO:0004843">
    <property type="term" value="F:cysteine-type deubiquitinase activity"/>
    <property type="evidence" value="ECO:0007669"/>
    <property type="project" value="InterPro"/>
</dbReference>
<dbReference type="FunFam" id="3.30.40.10:FF:000068">
    <property type="entry name" value="U4/U6.U5 tri-snRNP-associated protein 2"/>
    <property type="match status" value="1"/>
</dbReference>
<dbReference type="InterPro" id="IPR013083">
    <property type="entry name" value="Znf_RING/FYVE/PHD"/>
</dbReference>
<dbReference type="EMBL" id="JAMWBK010000008">
    <property type="protein sequence ID" value="KAJ8903072.1"/>
    <property type="molecule type" value="Genomic_DNA"/>
</dbReference>
<evidence type="ECO:0000256" key="1">
    <source>
        <dbReference type="ARBA" id="ARBA00004123"/>
    </source>
</evidence>
<feature type="domain" description="UBP-type" evidence="13">
    <location>
        <begin position="56"/>
        <end position="153"/>
    </location>
</feature>
<evidence type="ECO:0000259" key="13">
    <source>
        <dbReference type="PROSITE" id="PS50271"/>
    </source>
</evidence>
<comment type="similarity">
    <text evidence="2">Belongs to the peptidase C19 family.</text>
</comment>
<dbReference type="Proteomes" id="UP001157974">
    <property type="component" value="Unassembled WGS sequence"/>
</dbReference>
<keyword evidence="9" id="KW-0539">Nucleus</keyword>
<accession>A0AAV8UPF2</accession>
<dbReference type="CDD" id="cd02669">
    <property type="entry name" value="Peptidase_C19M"/>
    <property type="match status" value="1"/>
</dbReference>
<reference evidence="14 15" key="1">
    <citation type="journal article" date="2023" name="Nat. Commun.">
        <title>Origin of minicircular mitochondrial genomes in red algae.</title>
        <authorList>
            <person name="Lee Y."/>
            <person name="Cho C.H."/>
            <person name="Lee Y.M."/>
            <person name="Park S.I."/>
            <person name="Yang J.H."/>
            <person name="West J.A."/>
            <person name="Bhattacharya D."/>
            <person name="Yoon H.S."/>
        </authorList>
    </citation>
    <scope>NUCLEOTIDE SEQUENCE [LARGE SCALE GENOMIC DNA]</scope>
    <source>
        <strain evidence="14 15">CCMP1338</strain>
        <tissue evidence="14">Whole cell</tissue>
    </source>
</reference>
<dbReference type="InterPro" id="IPR001394">
    <property type="entry name" value="Peptidase_C19_UCH"/>
</dbReference>
<keyword evidence="6 10" id="KW-0863">Zinc-finger</keyword>
<evidence type="ECO:0000313" key="15">
    <source>
        <dbReference type="Proteomes" id="UP001157974"/>
    </source>
</evidence>
<keyword evidence="3" id="KW-0507">mRNA processing</keyword>
<evidence type="ECO:0000256" key="3">
    <source>
        <dbReference type="ARBA" id="ARBA00022664"/>
    </source>
</evidence>
<dbReference type="PANTHER" id="PTHR21646">
    <property type="entry name" value="UBIQUITIN CARBOXYL-TERMINAL HYDROLASE"/>
    <property type="match status" value="1"/>
</dbReference>
<dbReference type="InterPro" id="IPR028889">
    <property type="entry name" value="USP"/>
</dbReference>
<evidence type="ECO:0008006" key="16">
    <source>
        <dbReference type="Google" id="ProtNLM"/>
    </source>
</evidence>
<comment type="caution">
    <text evidence="14">The sequence shown here is derived from an EMBL/GenBank/DDBJ whole genome shotgun (WGS) entry which is preliminary data.</text>
</comment>
<keyword evidence="15" id="KW-1185">Reference proteome</keyword>
<keyword evidence="8" id="KW-0508">mRNA splicing</keyword>
<keyword evidence="5" id="KW-0747">Spliceosome</keyword>
<evidence type="ECO:0000256" key="6">
    <source>
        <dbReference type="ARBA" id="ARBA00022771"/>
    </source>
</evidence>
<dbReference type="GO" id="GO:0005681">
    <property type="term" value="C:spliceosomal complex"/>
    <property type="evidence" value="ECO:0007669"/>
    <property type="project" value="UniProtKB-KW"/>
</dbReference>
<evidence type="ECO:0000256" key="7">
    <source>
        <dbReference type="ARBA" id="ARBA00022833"/>
    </source>
</evidence>
<dbReference type="InterPro" id="IPR001607">
    <property type="entry name" value="Znf_UBP"/>
</dbReference>
<keyword evidence="4" id="KW-0479">Metal-binding</keyword>
<dbReference type="InterPro" id="IPR038765">
    <property type="entry name" value="Papain-like_cys_pep_sf"/>
</dbReference>
<dbReference type="InterPro" id="IPR033809">
    <property type="entry name" value="USP39"/>
</dbReference>
<dbReference type="GO" id="GO:0008270">
    <property type="term" value="F:zinc ion binding"/>
    <property type="evidence" value="ECO:0007669"/>
    <property type="project" value="UniProtKB-KW"/>
</dbReference>
<name>A0AAV8UPF2_9RHOD</name>
<evidence type="ECO:0000256" key="5">
    <source>
        <dbReference type="ARBA" id="ARBA00022728"/>
    </source>
</evidence>
<keyword evidence="7" id="KW-0862">Zinc</keyword>
<evidence type="ECO:0000256" key="8">
    <source>
        <dbReference type="ARBA" id="ARBA00023187"/>
    </source>
</evidence>
<sequence>MVEEEAVGGGEQEETRSPPKKRARFEGDGEDENPSEMISVVISDGMRASRGQRAGVDCPYMDTVNRSMLDFDFEKVCSVSLENLNVYACLVCGKYLQGRGRNSHVYFHSLDQSHHVFINLDTEKVYCVPDGYEIVDSTLDDIKHAINPQLSPDQVASLNDNPTRFRVLNGTMHYQGLVGMNNLHATDYANAVLQSLFVITPFRNFCLLYTRGPQAKSALMKRLGELVRKVYNSRAFRSHVSPHEFMQEVVNRSNKQFKILEQGDPVEFIAFVLNTLHGDLGEKGDSEISRIFRGMIQMITEKDQVEKGSGDQGARKSIKRKRKLVPYFFLSLDLPSRPLFKDSMDRKLIPQVPLHTLLSKFDGVQEHHMVKTGERRVYRIEKLPQYLILHIKRFTRNNFFEEKNPTIVQFPATNLELKDFVPHSVASQQITKYDLVAAVTHEGEPKAGSYQVNIKHPPTGKWFQIQVSTRRSKRQPPNARDDLMLNKVTPFLRAIQDLNVKETLPQLVTLTEAHILFYEAQQPEN</sequence>
<evidence type="ECO:0000313" key="14">
    <source>
        <dbReference type="EMBL" id="KAJ8903072.1"/>
    </source>
</evidence>
<dbReference type="SUPFAM" id="SSF57850">
    <property type="entry name" value="RING/U-box"/>
    <property type="match status" value="1"/>
</dbReference>
<dbReference type="PROSITE" id="PS50235">
    <property type="entry name" value="USP_3"/>
    <property type="match status" value="1"/>
</dbReference>
<dbReference type="SUPFAM" id="SSF54001">
    <property type="entry name" value="Cysteine proteinases"/>
    <property type="match status" value="1"/>
</dbReference>
<evidence type="ECO:0000256" key="9">
    <source>
        <dbReference type="ARBA" id="ARBA00023242"/>
    </source>
</evidence>
<dbReference type="SMART" id="SM00290">
    <property type="entry name" value="ZnF_UBP"/>
    <property type="match status" value="1"/>
</dbReference>
<evidence type="ECO:0000256" key="11">
    <source>
        <dbReference type="SAM" id="MobiDB-lite"/>
    </source>
</evidence>
<protein>
    <recommendedName>
        <fullName evidence="16">Ubiquitinyl hydrolase 1</fullName>
    </recommendedName>
</protein>
<comment type="subcellular location">
    <subcellularLocation>
        <location evidence="1">Nucleus</location>
    </subcellularLocation>
</comment>
<dbReference type="AlphaFoldDB" id="A0AAV8UPF2"/>
<evidence type="ECO:0000259" key="12">
    <source>
        <dbReference type="PROSITE" id="PS50235"/>
    </source>
</evidence>
<dbReference type="Pfam" id="PF00443">
    <property type="entry name" value="UCH"/>
    <property type="match status" value="1"/>
</dbReference>
<proteinExistence type="inferred from homology"/>
<dbReference type="GO" id="GO:0000245">
    <property type="term" value="P:spliceosomal complex assembly"/>
    <property type="evidence" value="ECO:0007669"/>
    <property type="project" value="InterPro"/>
</dbReference>
<evidence type="ECO:0000256" key="4">
    <source>
        <dbReference type="ARBA" id="ARBA00022723"/>
    </source>
</evidence>
<feature type="region of interest" description="Disordered" evidence="11">
    <location>
        <begin position="1"/>
        <end position="34"/>
    </location>
</feature>
<gene>
    <name evidence="14" type="ORF">NDN08_006387</name>
</gene>
<dbReference type="GO" id="GO:0016579">
    <property type="term" value="P:protein deubiquitination"/>
    <property type="evidence" value="ECO:0007669"/>
    <property type="project" value="InterPro"/>
</dbReference>
<dbReference type="PANTHER" id="PTHR21646:SF16">
    <property type="entry name" value="U4_U6.U5 TRI-SNRNP-ASSOCIATED PROTEIN 2"/>
    <property type="match status" value="1"/>
</dbReference>
<dbReference type="Pfam" id="PF02148">
    <property type="entry name" value="zf-UBP"/>
    <property type="match status" value="1"/>
</dbReference>
<feature type="domain" description="USP" evidence="12">
    <location>
        <begin position="178"/>
        <end position="521"/>
    </location>
</feature>
<dbReference type="PROSITE" id="PS50271">
    <property type="entry name" value="ZF_UBP"/>
    <property type="match status" value="1"/>
</dbReference>
<dbReference type="Gene3D" id="3.30.40.10">
    <property type="entry name" value="Zinc/RING finger domain, C3HC4 (zinc finger)"/>
    <property type="match status" value="1"/>
</dbReference>
<dbReference type="InterPro" id="IPR050185">
    <property type="entry name" value="Ub_carboxyl-term_hydrolase"/>
</dbReference>
<organism evidence="14 15">
    <name type="scientific">Rhodosorus marinus</name>
    <dbReference type="NCBI Taxonomy" id="101924"/>
    <lineage>
        <taxon>Eukaryota</taxon>
        <taxon>Rhodophyta</taxon>
        <taxon>Stylonematophyceae</taxon>
        <taxon>Stylonematales</taxon>
        <taxon>Stylonemataceae</taxon>
        <taxon>Rhodosorus</taxon>
    </lineage>
</organism>
<dbReference type="Gene3D" id="3.90.70.10">
    <property type="entry name" value="Cysteine proteinases"/>
    <property type="match status" value="1"/>
</dbReference>
<evidence type="ECO:0000256" key="2">
    <source>
        <dbReference type="ARBA" id="ARBA00009085"/>
    </source>
</evidence>
<evidence type="ECO:0000256" key="10">
    <source>
        <dbReference type="PROSITE-ProRule" id="PRU00502"/>
    </source>
</evidence>